<keyword evidence="2" id="KW-1185">Reference proteome</keyword>
<keyword evidence="1" id="KW-0695">RNA-directed DNA polymerase</keyword>
<dbReference type="GO" id="GO:0003964">
    <property type="term" value="F:RNA-directed DNA polymerase activity"/>
    <property type="evidence" value="ECO:0007669"/>
    <property type="project" value="UniProtKB-KW"/>
</dbReference>
<comment type="caution">
    <text evidence="1">The sequence shown here is derived from an EMBL/GenBank/DDBJ whole genome shotgun (WGS) entry which is preliminary data.</text>
</comment>
<dbReference type="Proteomes" id="UP000245207">
    <property type="component" value="Unassembled WGS sequence"/>
</dbReference>
<keyword evidence="1" id="KW-0808">Transferase</keyword>
<dbReference type="AlphaFoldDB" id="A0A2U1MZ97"/>
<reference evidence="1 2" key="1">
    <citation type="journal article" date="2018" name="Mol. Plant">
        <title>The genome of Artemisia annua provides insight into the evolution of Asteraceae family and artemisinin biosynthesis.</title>
        <authorList>
            <person name="Shen Q."/>
            <person name="Zhang L."/>
            <person name="Liao Z."/>
            <person name="Wang S."/>
            <person name="Yan T."/>
            <person name="Shi P."/>
            <person name="Liu M."/>
            <person name="Fu X."/>
            <person name="Pan Q."/>
            <person name="Wang Y."/>
            <person name="Lv Z."/>
            <person name="Lu X."/>
            <person name="Zhang F."/>
            <person name="Jiang W."/>
            <person name="Ma Y."/>
            <person name="Chen M."/>
            <person name="Hao X."/>
            <person name="Li L."/>
            <person name="Tang Y."/>
            <person name="Lv G."/>
            <person name="Zhou Y."/>
            <person name="Sun X."/>
            <person name="Brodelius P.E."/>
            <person name="Rose J.K.C."/>
            <person name="Tang K."/>
        </authorList>
    </citation>
    <scope>NUCLEOTIDE SEQUENCE [LARGE SCALE GENOMIC DNA]</scope>
    <source>
        <strain evidence="2">cv. Huhao1</strain>
        <tissue evidence="1">Leaf</tissue>
    </source>
</reference>
<accession>A0A2U1MZ97</accession>
<dbReference type="OrthoDB" id="673202at2759"/>
<keyword evidence="1" id="KW-0548">Nucleotidyltransferase</keyword>
<proteinExistence type="predicted"/>
<protein>
    <submittedName>
        <fullName evidence="1">Reverse transcriptase domain, Reverse transcriptase zinc-binding domain protein</fullName>
    </submittedName>
</protein>
<dbReference type="PANTHER" id="PTHR36617:SF5">
    <property type="entry name" value="OS05G0421675 PROTEIN"/>
    <property type="match status" value="1"/>
</dbReference>
<sequence length="218" mass="24993">MHCLDINDCISNISSVNSYLHYQKVIKFKLKSLFLLTVTSPWNVIVHWVSQLQLKGIDLLASCNRSLGDGKSIVFWEESWCGDRPLKELFPRVYALDRDKRCTVVQRVNIIDWNNVLRRNPRGGVESSQFDDMKALISNVELSDNKDGWKWALNSTGFSVASTRKSYEDVLRLEEEEVVQALAGLQEENNNIGASDCIETWLYRKNVCPLCRNIPLPI</sequence>
<name>A0A2U1MZ97_ARTAN</name>
<evidence type="ECO:0000313" key="1">
    <source>
        <dbReference type="EMBL" id="PWA66546.1"/>
    </source>
</evidence>
<dbReference type="EMBL" id="PKPP01004006">
    <property type="protein sequence ID" value="PWA66546.1"/>
    <property type="molecule type" value="Genomic_DNA"/>
</dbReference>
<evidence type="ECO:0000313" key="2">
    <source>
        <dbReference type="Proteomes" id="UP000245207"/>
    </source>
</evidence>
<dbReference type="PANTHER" id="PTHR36617">
    <property type="entry name" value="PROTEIN, PUTATIVE-RELATED"/>
    <property type="match status" value="1"/>
</dbReference>
<gene>
    <name evidence="1" type="ORF">CTI12_AA317370</name>
</gene>
<organism evidence="1 2">
    <name type="scientific">Artemisia annua</name>
    <name type="common">Sweet wormwood</name>
    <dbReference type="NCBI Taxonomy" id="35608"/>
    <lineage>
        <taxon>Eukaryota</taxon>
        <taxon>Viridiplantae</taxon>
        <taxon>Streptophyta</taxon>
        <taxon>Embryophyta</taxon>
        <taxon>Tracheophyta</taxon>
        <taxon>Spermatophyta</taxon>
        <taxon>Magnoliopsida</taxon>
        <taxon>eudicotyledons</taxon>
        <taxon>Gunneridae</taxon>
        <taxon>Pentapetalae</taxon>
        <taxon>asterids</taxon>
        <taxon>campanulids</taxon>
        <taxon>Asterales</taxon>
        <taxon>Asteraceae</taxon>
        <taxon>Asteroideae</taxon>
        <taxon>Anthemideae</taxon>
        <taxon>Artemisiinae</taxon>
        <taxon>Artemisia</taxon>
    </lineage>
</organism>